<name>A0A2H3CVK9_ARMGA</name>
<accession>A0A2H3CVK9</accession>
<proteinExistence type="predicted"/>
<dbReference type="AlphaFoldDB" id="A0A2H3CVK9"/>
<organism evidence="1 2">
    <name type="scientific">Armillaria gallica</name>
    <name type="common">Bulbous honey fungus</name>
    <name type="synonym">Armillaria bulbosa</name>
    <dbReference type="NCBI Taxonomy" id="47427"/>
    <lineage>
        <taxon>Eukaryota</taxon>
        <taxon>Fungi</taxon>
        <taxon>Dikarya</taxon>
        <taxon>Basidiomycota</taxon>
        <taxon>Agaricomycotina</taxon>
        <taxon>Agaricomycetes</taxon>
        <taxon>Agaricomycetidae</taxon>
        <taxon>Agaricales</taxon>
        <taxon>Marasmiineae</taxon>
        <taxon>Physalacriaceae</taxon>
        <taxon>Armillaria</taxon>
    </lineage>
</organism>
<evidence type="ECO:0000313" key="2">
    <source>
        <dbReference type="Proteomes" id="UP000217790"/>
    </source>
</evidence>
<protein>
    <submittedName>
        <fullName evidence="1">Uncharacterized protein</fullName>
    </submittedName>
</protein>
<dbReference type="EMBL" id="KZ293752">
    <property type="protein sequence ID" value="PBK80133.1"/>
    <property type="molecule type" value="Genomic_DNA"/>
</dbReference>
<gene>
    <name evidence="1" type="ORF">ARMGADRAFT_87169</name>
</gene>
<reference evidence="2" key="1">
    <citation type="journal article" date="2017" name="Nat. Ecol. Evol.">
        <title>Genome expansion and lineage-specific genetic innovations in the forest pathogenic fungi Armillaria.</title>
        <authorList>
            <person name="Sipos G."/>
            <person name="Prasanna A.N."/>
            <person name="Walter M.C."/>
            <person name="O'Connor E."/>
            <person name="Balint B."/>
            <person name="Krizsan K."/>
            <person name="Kiss B."/>
            <person name="Hess J."/>
            <person name="Varga T."/>
            <person name="Slot J."/>
            <person name="Riley R."/>
            <person name="Boka B."/>
            <person name="Rigling D."/>
            <person name="Barry K."/>
            <person name="Lee J."/>
            <person name="Mihaltcheva S."/>
            <person name="LaButti K."/>
            <person name="Lipzen A."/>
            <person name="Waldron R."/>
            <person name="Moloney N.M."/>
            <person name="Sperisen C."/>
            <person name="Kredics L."/>
            <person name="Vagvoelgyi C."/>
            <person name="Patrignani A."/>
            <person name="Fitzpatrick D."/>
            <person name="Nagy I."/>
            <person name="Doyle S."/>
            <person name="Anderson J.B."/>
            <person name="Grigoriev I.V."/>
            <person name="Gueldener U."/>
            <person name="Muensterkoetter M."/>
            <person name="Nagy L.G."/>
        </authorList>
    </citation>
    <scope>NUCLEOTIDE SEQUENCE [LARGE SCALE GENOMIC DNA]</scope>
    <source>
        <strain evidence="2">Ar21-2</strain>
    </source>
</reference>
<sequence>MPTPILPPLLSTFNRCLIDAAPSLFVPTTISACYTNFAPRPRITFEMNGTTVGVPGVEMVGGKSMIDARPAPLPMPHVLNTSISAALDFPAGATRDRGNRGILTYATMTVFGGWDQYRRASMEDKERCVFFEEPLTLAIDFTTPGLQYHYASRSLRAAPNSNLYKVSCSDNQLTRTHGTTKIASSRRS</sequence>
<dbReference type="InParanoid" id="A0A2H3CVK9"/>
<dbReference type="Proteomes" id="UP000217790">
    <property type="component" value="Unassembled WGS sequence"/>
</dbReference>
<evidence type="ECO:0000313" key="1">
    <source>
        <dbReference type="EMBL" id="PBK80133.1"/>
    </source>
</evidence>
<dbReference type="OrthoDB" id="3119771at2759"/>
<keyword evidence="2" id="KW-1185">Reference proteome</keyword>